<gene>
    <name evidence="1" type="ORF">ACEG43_24550</name>
</gene>
<protein>
    <recommendedName>
        <fullName evidence="3">Lipoprotein</fullName>
    </recommendedName>
</protein>
<keyword evidence="2" id="KW-1185">Reference proteome</keyword>
<evidence type="ECO:0000313" key="1">
    <source>
        <dbReference type="EMBL" id="MFA3839310.1"/>
    </source>
</evidence>
<comment type="caution">
    <text evidence="1">The sequence shown here is derived from an EMBL/GenBank/DDBJ whole genome shotgun (WGS) entry which is preliminary data.</text>
</comment>
<dbReference type="Proteomes" id="UP001571476">
    <property type="component" value="Unassembled WGS sequence"/>
</dbReference>
<sequence length="238" mass="24898">MRRSVLRVVTAVAVLGLAVGCGESGGKPAAAAKQAVPSVKPAPKVTEERLSLEVLERAPLGEGDARGVDILEVPQKEVPSLPANAVPYCGAVGLGLSQNTDPKTKVRVSRGAFDGKRHSALIMSLFAHNGADARAVMKGLRADLADCPGFRGDDGAHRTVSSRAEKLGDEAVSYRVAAEWNKKHPRFDTSVVVVVRAGSVVMIVKGQVMGAGPQAERDVRLSAHALVEAQLGKLARTS</sequence>
<dbReference type="RefSeq" id="WP_372564170.1">
    <property type="nucleotide sequence ID" value="NZ_JBGOSP010000012.1"/>
</dbReference>
<dbReference type="PROSITE" id="PS51257">
    <property type="entry name" value="PROKAR_LIPOPROTEIN"/>
    <property type="match status" value="1"/>
</dbReference>
<name>A0ABV4SLL8_9ACTN</name>
<evidence type="ECO:0000313" key="2">
    <source>
        <dbReference type="Proteomes" id="UP001571476"/>
    </source>
</evidence>
<organism evidence="1 2">
    <name type="scientific">Streptomyces aureus</name>
    <dbReference type="NCBI Taxonomy" id="193461"/>
    <lineage>
        <taxon>Bacteria</taxon>
        <taxon>Bacillati</taxon>
        <taxon>Actinomycetota</taxon>
        <taxon>Actinomycetes</taxon>
        <taxon>Kitasatosporales</taxon>
        <taxon>Streptomycetaceae</taxon>
        <taxon>Streptomyces</taxon>
    </lineage>
</organism>
<dbReference type="EMBL" id="JBGOSP010000012">
    <property type="protein sequence ID" value="MFA3839310.1"/>
    <property type="molecule type" value="Genomic_DNA"/>
</dbReference>
<proteinExistence type="predicted"/>
<evidence type="ECO:0008006" key="3">
    <source>
        <dbReference type="Google" id="ProtNLM"/>
    </source>
</evidence>
<reference evidence="1 2" key="1">
    <citation type="submission" date="2024-08" db="EMBL/GenBank/DDBJ databases">
        <title>Genome sequence of Streptomyces aureus CACIA-1.46HGO.</title>
        <authorList>
            <person name="Evangelista-Martinez Z."/>
        </authorList>
    </citation>
    <scope>NUCLEOTIDE SEQUENCE [LARGE SCALE GENOMIC DNA]</scope>
    <source>
        <strain evidence="1 2">CACIA-1.46HGO</strain>
    </source>
</reference>
<accession>A0ABV4SLL8</accession>